<dbReference type="PATRIC" id="fig|317.243.peg.1327"/>
<gene>
    <name evidence="2" type="ORF">AFK24_12890</name>
</gene>
<dbReference type="EMBL" id="LGSI01000041">
    <property type="protein sequence ID" value="OCR24716.1"/>
    <property type="molecule type" value="Genomic_DNA"/>
</dbReference>
<proteinExistence type="predicted"/>
<dbReference type="AlphaFoldDB" id="A0A1C7Z6N4"/>
<keyword evidence="1" id="KW-0732">Signal</keyword>
<reference evidence="2 3" key="1">
    <citation type="submission" date="2015-07" db="EMBL/GenBank/DDBJ databases">
        <title>Draft genome sequence of a diazotrophic, plant growth-promoting rhizobacterium of the Pseudomonas syringae complex.</title>
        <authorList>
            <person name="Patten C.L."/>
            <person name="Jeong H."/>
        </authorList>
    </citation>
    <scope>NUCLEOTIDE SEQUENCE [LARGE SCALE GENOMIC DNA]</scope>
    <source>
        <strain evidence="2 3">GR12-2</strain>
    </source>
</reference>
<organism evidence="2 3">
    <name type="scientific">Pseudomonas syringae</name>
    <dbReference type="NCBI Taxonomy" id="317"/>
    <lineage>
        <taxon>Bacteria</taxon>
        <taxon>Pseudomonadati</taxon>
        <taxon>Pseudomonadota</taxon>
        <taxon>Gammaproteobacteria</taxon>
        <taxon>Pseudomonadales</taxon>
        <taxon>Pseudomonadaceae</taxon>
        <taxon>Pseudomonas</taxon>
    </lineage>
</organism>
<dbReference type="RefSeq" id="WP_065833604.1">
    <property type="nucleotide sequence ID" value="NZ_LGSI01000041.1"/>
</dbReference>
<comment type="caution">
    <text evidence="2">The sequence shown here is derived from an EMBL/GenBank/DDBJ whole genome shotgun (WGS) entry which is preliminary data.</text>
</comment>
<evidence type="ECO:0008006" key="4">
    <source>
        <dbReference type="Google" id="ProtNLM"/>
    </source>
</evidence>
<dbReference type="OrthoDB" id="6089671at2"/>
<feature type="chain" id="PRO_5008892185" description="DUF4124 domain-containing protein" evidence="1">
    <location>
        <begin position="25"/>
        <end position="63"/>
    </location>
</feature>
<sequence>MNSRIGFTLIIATLLVLGPMSVQAQTARYYKWQGADRVVCAQTSPGKGWTRLHGAFIKSDCSI</sequence>
<feature type="signal peptide" evidence="1">
    <location>
        <begin position="1"/>
        <end position="24"/>
    </location>
</feature>
<evidence type="ECO:0000313" key="2">
    <source>
        <dbReference type="EMBL" id="OCR24716.1"/>
    </source>
</evidence>
<dbReference type="Proteomes" id="UP000093104">
    <property type="component" value="Unassembled WGS sequence"/>
</dbReference>
<evidence type="ECO:0000256" key="1">
    <source>
        <dbReference type="SAM" id="SignalP"/>
    </source>
</evidence>
<name>A0A1C7Z6N4_PSESX</name>
<accession>A0A1C7Z6N4</accession>
<protein>
    <recommendedName>
        <fullName evidence="4">DUF4124 domain-containing protein</fullName>
    </recommendedName>
</protein>
<evidence type="ECO:0000313" key="3">
    <source>
        <dbReference type="Proteomes" id="UP000093104"/>
    </source>
</evidence>